<dbReference type="InterPro" id="IPR029035">
    <property type="entry name" value="DHS-like_NAD/FAD-binding_dom"/>
</dbReference>
<organism evidence="3">
    <name type="scientific">marine sediment metagenome</name>
    <dbReference type="NCBI Taxonomy" id="412755"/>
    <lineage>
        <taxon>unclassified sequences</taxon>
        <taxon>metagenomes</taxon>
        <taxon>ecological metagenomes</taxon>
    </lineage>
</organism>
<protein>
    <recommendedName>
        <fullName evidence="4">Deoxyhypusine synthase</fullName>
    </recommendedName>
</protein>
<sequence>MKKMNNRLSKKEKHLSKLVSQYAKINLKEYRKVRKATGKYKTKKLEAINVDAKSISELLSAMAKTGFQGRKLGEVVDVWEEMIKDKNVTIIMGYAGSLSTTGQWKIINWLIEQRFIDVLVSTGANVSEDIIEGMGYYYYKGSQNVDDVKLLESDINRYYDVFGDDVEYLDMINLIAEFIMTRKEGYNYSTMEFLRDFGLWLNKRKIGSIIGTAAKAKVPVFSPALVDSAYGDAVLIAKSRKFNLILDQAKDYVDFMGLTKKVKDIGVIYIGGGVPKDFIQLLAVSSPLEYDDKKIPGRPGGVFRPATNEYFYPHKYAIQITTDSPQWGGLSGCTFEEATSWGKEAVDAKKAQCFCDATIALPIVTHALKERIKSKRKGTDFSSLFKKK</sequence>
<evidence type="ECO:0000256" key="1">
    <source>
        <dbReference type="ARBA" id="ARBA00009892"/>
    </source>
</evidence>
<dbReference type="InterPro" id="IPR036982">
    <property type="entry name" value="Deoxyhypusine_synthase_sf"/>
</dbReference>
<comment type="caution">
    <text evidence="3">The sequence shown here is derived from an EMBL/GenBank/DDBJ whole genome shotgun (WGS) entry which is preliminary data.</text>
</comment>
<dbReference type="InterPro" id="IPR002773">
    <property type="entry name" value="Deoxyhypusine_synthase"/>
</dbReference>
<dbReference type="AlphaFoldDB" id="A0A0F9WN75"/>
<reference evidence="3" key="1">
    <citation type="journal article" date="2015" name="Nature">
        <title>Complex archaea that bridge the gap between prokaryotes and eukaryotes.</title>
        <authorList>
            <person name="Spang A."/>
            <person name="Saw J.H."/>
            <person name="Jorgensen S.L."/>
            <person name="Zaremba-Niedzwiedzka K."/>
            <person name="Martijn J."/>
            <person name="Lind A.E."/>
            <person name="van Eijk R."/>
            <person name="Schleper C."/>
            <person name="Guy L."/>
            <person name="Ettema T.J."/>
        </authorList>
    </citation>
    <scope>NUCLEOTIDE SEQUENCE</scope>
</reference>
<dbReference type="PANTHER" id="PTHR11703">
    <property type="entry name" value="DEOXYHYPUSINE SYNTHASE"/>
    <property type="match status" value="1"/>
</dbReference>
<dbReference type="GO" id="GO:0005737">
    <property type="term" value="C:cytoplasm"/>
    <property type="evidence" value="ECO:0007669"/>
    <property type="project" value="TreeGrafter"/>
</dbReference>
<dbReference type="EMBL" id="LAZR01000136">
    <property type="protein sequence ID" value="KKN87586.1"/>
    <property type="molecule type" value="Genomic_DNA"/>
</dbReference>
<dbReference type="Pfam" id="PF01916">
    <property type="entry name" value="DS"/>
    <property type="match status" value="1"/>
</dbReference>
<evidence type="ECO:0008006" key="4">
    <source>
        <dbReference type="Google" id="ProtNLM"/>
    </source>
</evidence>
<name>A0A0F9WN75_9ZZZZ</name>
<dbReference type="PANTHER" id="PTHR11703:SF2">
    <property type="entry name" value="DEOXYHYPUSINE SYNTHASE-LIKE PROTEIN"/>
    <property type="match status" value="1"/>
</dbReference>
<dbReference type="Gene3D" id="3.40.910.10">
    <property type="entry name" value="Deoxyhypusine synthase"/>
    <property type="match status" value="1"/>
</dbReference>
<dbReference type="GO" id="GO:0034038">
    <property type="term" value="F:deoxyhypusine synthase activity"/>
    <property type="evidence" value="ECO:0007669"/>
    <property type="project" value="TreeGrafter"/>
</dbReference>
<accession>A0A0F9WN75</accession>
<keyword evidence="2" id="KW-0808">Transferase</keyword>
<comment type="similarity">
    <text evidence="1">Belongs to the deoxyhypusine synthase family.</text>
</comment>
<evidence type="ECO:0000256" key="2">
    <source>
        <dbReference type="ARBA" id="ARBA00022679"/>
    </source>
</evidence>
<dbReference type="SUPFAM" id="SSF52467">
    <property type="entry name" value="DHS-like NAD/FAD-binding domain"/>
    <property type="match status" value="1"/>
</dbReference>
<proteinExistence type="inferred from homology"/>
<gene>
    <name evidence="3" type="ORF">LCGC14_0256270</name>
</gene>
<evidence type="ECO:0000313" key="3">
    <source>
        <dbReference type="EMBL" id="KKN87586.1"/>
    </source>
</evidence>